<sequence length="794" mass="84377">MNKINRPVIATSLLALALALSACGGGGSSTPTASNATSAIAANSSRQFNGLAAKGRITGARVQAFSLDASGKKVGAAFADTITGGDGAYTISVPAGMSSFLIEVGTAPGALMYDEATQVNLPFPDELKLRSVVRQGANPELVYWGSVTPLTELIVQAAEKAGGLTASNIDRARAGVQALLGFDPQRVAVVHTVSDNAADAYVDEKLQALSLTAISQLALDKAFSCNADSQGKRVVCVVSQIANAGKLDGNTFLFNEDVRLALRSALEKVTADDSVNKSGKTSVDGVSTFISSSLPAPAPETDKVAATRQFFSSLRNNIYSLTNGQQNGAIDMRLNAVKADFEKASAPMDKDLLIWSKTLTEGIDQFNKFKAGTSKDTSVNGLFYGATALWSGYQNVGNLGDCSVMRDKGNVARTPAEALGLECRFSRVVLPGTFKASYRYQVEWMEIIDRVWLEPVAGDSGRFSYKSELVQQKTVFGWNQDKFDFIRTAANDANATVISGYSTNAFTGQISYAMQGKNVTALIVDGLMPPRTDGNGKLLTDFESWNLRVDRNDTADGFYRYDFSGELKSYVSSQVSSRLAIEKGSYAKVSLDSSGRLAKFGAKEFALLLTGEAGKSKVHGELKLSNASADKNGLNYAPNRVDFTGVISNSTGLATALEFFNGKLSVERFGYTSFDNSKPESASNFARTSAAIVGVIQLPDRPPLKLNVSGSSDAFNSSSIFAQYDDGSNVINANLTDSPGKTRVLRVSSATGVSFDLYGSNEVADILKDGAKVGWLDLKAGRISYVDGSFESIK</sequence>
<dbReference type="PROSITE" id="PS51257">
    <property type="entry name" value="PROKAR_LIPOPROTEIN"/>
    <property type="match status" value="1"/>
</dbReference>
<feature type="chain" id="PRO_5046814447" description="Carboxypeptidase regulatory-like domain-containing protein" evidence="1">
    <location>
        <begin position="25"/>
        <end position="794"/>
    </location>
</feature>
<gene>
    <name evidence="2" type="ORF">H8L32_08120</name>
</gene>
<proteinExistence type="predicted"/>
<name>A0ABR6ZNG8_9BURK</name>
<dbReference type="RefSeq" id="WP_186946651.1">
    <property type="nucleotide sequence ID" value="NZ_JACOGF010000003.1"/>
</dbReference>
<evidence type="ECO:0008006" key="4">
    <source>
        <dbReference type="Google" id="ProtNLM"/>
    </source>
</evidence>
<keyword evidence="3" id="KW-1185">Reference proteome</keyword>
<evidence type="ECO:0000313" key="3">
    <source>
        <dbReference type="Proteomes" id="UP000650424"/>
    </source>
</evidence>
<evidence type="ECO:0000313" key="2">
    <source>
        <dbReference type="EMBL" id="MBC3917435.1"/>
    </source>
</evidence>
<reference evidence="2 3" key="1">
    <citation type="submission" date="2020-08" db="EMBL/GenBank/DDBJ databases">
        <title>Novel species isolated from subtropical streams in China.</title>
        <authorList>
            <person name="Lu H."/>
        </authorList>
    </citation>
    <scope>NUCLEOTIDE SEQUENCE [LARGE SCALE GENOMIC DNA]</scope>
    <source>
        <strain evidence="2 3">CY18W</strain>
    </source>
</reference>
<comment type="caution">
    <text evidence="2">The sequence shown here is derived from an EMBL/GenBank/DDBJ whole genome shotgun (WGS) entry which is preliminary data.</text>
</comment>
<dbReference type="Proteomes" id="UP000650424">
    <property type="component" value="Unassembled WGS sequence"/>
</dbReference>
<evidence type="ECO:0000256" key="1">
    <source>
        <dbReference type="SAM" id="SignalP"/>
    </source>
</evidence>
<accession>A0ABR6ZNG8</accession>
<protein>
    <recommendedName>
        <fullName evidence="4">Carboxypeptidase regulatory-like domain-containing protein</fullName>
    </recommendedName>
</protein>
<keyword evidence="1" id="KW-0732">Signal</keyword>
<organism evidence="2 3">
    <name type="scientific">Undibacterium hunanense</name>
    <dbReference type="NCBI Taxonomy" id="2762292"/>
    <lineage>
        <taxon>Bacteria</taxon>
        <taxon>Pseudomonadati</taxon>
        <taxon>Pseudomonadota</taxon>
        <taxon>Betaproteobacteria</taxon>
        <taxon>Burkholderiales</taxon>
        <taxon>Oxalobacteraceae</taxon>
        <taxon>Undibacterium</taxon>
    </lineage>
</organism>
<feature type="signal peptide" evidence="1">
    <location>
        <begin position="1"/>
        <end position="24"/>
    </location>
</feature>
<dbReference type="EMBL" id="JACOGF010000003">
    <property type="protein sequence ID" value="MBC3917435.1"/>
    <property type="molecule type" value="Genomic_DNA"/>
</dbReference>